<proteinExistence type="predicted"/>
<protein>
    <submittedName>
        <fullName evidence="1">Uncharacterized protein</fullName>
    </submittedName>
</protein>
<dbReference type="VEuPathDB" id="FungiDB:PPTG_15749"/>
<dbReference type="GeneID" id="20184878"/>
<reference evidence="1 2" key="2">
    <citation type="submission" date="2013-11" db="EMBL/GenBank/DDBJ databases">
        <title>The Genome Sequence of Phytophthora parasitica INRA-310.</title>
        <authorList>
            <consortium name="The Broad Institute Genomics Platform"/>
            <person name="Russ C."/>
            <person name="Tyler B."/>
            <person name="Panabieres F."/>
            <person name="Shan W."/>
            <person name="Tripathy S."/>
            <person name="Grunwald N."/>
            <person name="Machado M."/>
            <person name="Johnson C.S."/>
            <person name="Arredondo F."/>
            <person name="Hong C."/>
            <person name="Coffey M."/>
            <person name="Young S.K."/>
            <person name="Zeng Q."/>
            <person name="Gargeya S."/>
            <person name="Fitzgerald M."/>
            <person name="Abouelleil A."/>
            <person name="Alvarado L."/>
            <person name="Chapman S.B."/>
            <person name="Gainer-Dewar J."/>
            <person name="Goldberg J."/>
            <person name="Griggs A."/>
            <person name="Gujja S."/>
            <person name="Hansen M."/>
            <person name="Howarth C."/>
            <person name="Imamovic A."/>
            <person name="Ireland A."/>
            <person name="Larimer J."/>
            <person name="McCowan C."/>
            <person name="Murphy C."/>
            <person name="Pearson M."/>
            <person name="Poon T.W."/>
            <person name="Priest M."/>
            <person name="Roberts A."/>
            <person name="Saif S."/>
            <person name="Shea T."/>
            <person name="Sykes S."/>
            <person name="Wortman J."/>
            <person name="Nusbaum C."/>
            <person name="Birren B."/>
        </authorList>
    </citation>
    <scope>NUCLEOTIDE SEQUENCE [LARGE SCALE GENOMIC DNA]</scope>
    <source>
        <strain evidence="1 2">INRA-310</strain>
    </source>
</reference>
<evidence type="ECO:0000313" key="2">
    <source>
        <dbReference type="Proteomes" id="UP000018817"/>
    </source>
</evidence>
<dbReference type="Proteomes" id="UP000018817">
    <property type="component" value="Unassembled WGS sequence"/>
</dbReference>
<sequence length="173" mass="18330">MDAIVGKQVASATSFPSAHSFAFPPPQLGEKEPSPRKLGGQLPSFNSDVHLAEPSVQVKATIAFTGVGGDVKLDDVGLVLGQRGSRHSLTEVSELTRHELLGGQALLFLCAGRKQSLDDSIAGCSSEPVQPIEDRWGKLACSSDVLVTLDASLIDVSFILILGVGRITKYYQV</sequence>
<name>W2PRH6_PHYN3</name>
<gene>
    <name evidence="1" type="ORF">PPTG_15749</name>
</gene>
<organism evidence="1 2">
    <name type="scientific">Phytophthora nicotianae (strain INRA-310)</name>
    <name type="common">Phytophthora parasitica</name>
    <dbReference type="NCBI Taxonomy" id="761204"/>
    <lineage>
        <taxon>Eukaryota</taxon>
        <taxon>Sar</taxon>
        <taxon>Stramenopiles</taxon>
        <taxon>Oomycota</taxon>
        <taxon>Peronosporomycetes</taxon>
        <taxon>Peronosporales</taxon>
        <taxon>Peronosporaceae</taxon>
        <taxon>Phytophthora</taxon>
    </lineage>
</organism>
<accession>W2PRH6</accession>
<evidence type="ECO:0000313" key="1">
    <source>
        <dbReference type="EMBL" id="ETN03527.1"/>
    </source>
</evidence>
<dbReference type="AlphaFoldDB" id="W2PRH6"/>
<reference evidence="2" key="1">
    <citation type="submission" date="2011-12" db="EMBL/GenBank/DDBJ databases">
        <authorList>
            <consortium name="The Broad Institute Genome Sequencing Platform"/>
            <person name="Russ C."/>
            <person name="Tyler B."/>
            <person name="Panabieres F."/>
            <person name="Shan W."/>
            <person name="Tripathy S."/>
            <person name="Grunwald N."/>
            <person name="Machado M."/>
            <person name="Young S.K."/>
            <person name="Zeng Q."/>
            <person name="Gargeya S."/>
            <person name="Fitzgerald M."/>
            <person name="Haas B."/>
            <person name="Abouelleil A."/>
            <person name="Alvarado L."/>
            <person name="Arachchi H.M."/>
            <person name="Berlin A."/>
            <person name="Chapman S.B."/>
            <person name="Gearin G."/>
            <person name="Goldberg J."/>
            <person name="Griggs A."/>
            <person name="Gujja S."/>
            <person name="Hansen M."/>
            <person name="Heiman D."/>
            <person name="Howarth C."/>
            <person name="Larimer J."/>
            <person name="Lui A."/>
            <person name="MacDonald P.J.P."/>
            <person name="McCowen C."/>
            <person name="Montmayeur A."/>
            <person name="Murphy C."/>
            <person name="Neiman D."/>
            <person name="Pearson M."/>
            <person name="Priest M."/>
            <person name="Roberts A."/>
            <person name="Saif S."/>
            <person name="Shea T."/>
            <person name="Sisk P."/>
            <person name="Stolte C."/>
            <person name="Sykes S."/>
            <person name="Wortman J."/>
            <person name="Nusbaum C."/>
            <person name="Birren B."/>
        </authorList>
    </citation>
    <scope>NUCLEOTIDE SEQUENCE [LARGE SCALE GENOMIC DNA]</scope>
    <source>
        <strain evidence="2">INRA-310</strain>
    </source>
</reference>
<dbReference type="RefSeq" id="XP_008911300.1">
    <property type="nucleotide sequence ID" value="XM_008913052.1"/>
</dbReference>
<dbReference type="EMBL" id="KI669611">
    <property type="protein sequence ID" value="ETN03527.1"/>
    <property type="molecule type" value="Genomic_DNA"/>
</dbReference>